<sequence>MTVVVKAMTSEGSGGGFCWFWKTMMAAAEKGAAGMVVEFEYPNNCSTISYTVLLLSWSHCRGDMSATTTHGNLAIPVNALSHNARPDSHLGNEPFISTDLNQDPITLIQHRTRDPYRCSGSAMVGHEPLWRSNVWPTCFSLGDNPEEEPISDPNGLNYKYYDRLHGWRSEKRQCGNRTCDMAMQIKVVLVDFVLPDDGTGTAMGSSDGGRI</sequence>
<reference evidence="1 2" key="1">
    <citation type="journal article" date="2021" name="BMC Genomics">
        <title>Datura genome reveals duplications of psychoactive alkaloid biosynthetic genes and high mutation rate following tissue culture.</title>
        <authorList>
            <person name="Rajewski A."/>
            <person name="Carter-House D."/>
            <person name="Stajich J."/>
            <person name="Litt A."/>
        </authorList>
    </citation>
    <scope>NUCLEOTIDE SEQUENCE [LARGE SCALE GENOMIC DNA]</scope>
    <source>
        <strain evidence="1">AR-01</strain>
    </source>
</reference>
<evidence type="ECO:0000313" key="2">
    <source>
        <dbReference type="Proteomes" id="UP000823775"/>
    </source>
</evidence>
<protein>
    <submittedName>
        <fullName evidence="1">Uncharacterized protein</fullName>
    </submittedName>
</protein>
<organism evidence="1 2">
    <name type="scientific">Datura stramonium</name>
    <name type="common">Jimsonweed</name>
    <name type="synonym">Common thornapple</name>
    <dbReference type="NCBI Taxonomy" id="4076"/>
    <lineage>
        <taxon>Eukaryota</taxon>
        <taxon>Viridiplantae</taxon>
        <taxon>Streptophyta</taxon>
        <taxon>Embryophyta</taxon>
        <taxon>Tracheophyta</taxon>
        <taxon>Spermatophyta</taxon>
        <taxon>Magnoliopsida</taxon>
        <taxon>eudicotyledons</taxon>
        <taxon>Gunneridae</taxon>
        <taxon>Pentapetalae</taxon>
        <taxon>asterids</taxon>
        <taxon>lamiids</taxon>
        <taxon>Solanales</taxon>
        <taxon>Solanaceae</taxon>
        <taxon>Solanoideae</taxon>
        <taxon>Datureae</taxon>
        <taxon>Datura</taxon>
    </lineage>
</organism>
<dbReference type="Proteomes" id="UP000823775">
    <property type="component" value="Unassembled WGS sequence"/>
</dbReference>
<keyword evidence="2" id="KW-1185">Reference proteome</keyword>
<dbReference type="EMBL" id="JACEIK010005460">
    <property type="protein sequence ID" value="MCE0481562.1"/>
    <property type="molecule type" value="Genomic_DNA"/>
</dbReference>
<comment type="caution">
    <text evidence="1">The sequence shown here is derived from an EMBL/GenBank/DDBJ whole genome shotgun (WGS) entry which is preliminary data.</text>
</comment>
<evidence type="ECO:0000313" key="1">
    <source>
        <dbReference type="EMBL" id="MCE0481562.1"/>
    </source>
</evidence>
<proteinExistence type="predicted"/>
<accession>A0ABS8VN02</accession>
<name>A0ABS8VN02_DATST</name>
<gene>
    <name evidence="1" type="ORF">HAX54_039407</name>
</gene>